<protein>
    <recommendedName>
        <fullName evidence="1">P-type ATPase A domain-containing protein</fullName>
    </recommendedName>
</protein>
<proteinExistence type="predicted"/>
<evidence type="ECO:0000259" key="1">
    <source>
        <dbReference type="Pfam" id="PF00122"/>
    </source>
</evidence>
<accession>A0A8J2X3B8</accession>
<dbReference type="InterPro" id="IPR008250">
    <property type="entry name" value="ATPase_P-typ_transduc_dom_A_sf"/>
</dbReference>
<dbReference type="Gene3D" id="2.70.150.10">
    <property type="entry name" value="Calcium-transporting ATPase, cytoplasmic transduction domain A"/>
    <property type="match status" value="1"/>
</dbReference>
<dbReference type="Pfam" id="PF00122">
    <property type="entry name" value="E1-E2_ATPase"/>
    <property type="match status" value="1"/>
</dbReference>
<organism evidence="2 3">
    <name type="scientific">Pelagomonas calceolata</name>
    <dbReference type="NCBI Taxonomy" id="35677"/>
    <lineage>
        <taxon>Eukaryota</taxon>
        <taxon>Sar</taxon>
        <taxon>Stramenopiles</taxon>
        <taxon>Ochrophyta</taxon>
        <taxon>Pelagophyceae</taxon>
        <taxon>Pelagomonadales</taxon>
        <taxon>Pelagomonadaceae</taxon>
        <taxon>Pelagomonas</taxon>
    </lineage>
</organism>
<sequence length="209" mass="22090">MTSSAIHGDEDVELMEVGTEGLSWADARDRLAREGANKPRPPCDCPAVVCCLLPCLTSLPSMRAYARCVTEDACVRRDGAWNDVDAVDVVRGDLVLVQEGELAPADLRLASCTDDFLVSMLRLNGVDAPVSLKVGDSVPLGAECLRGNGKGVVIAIGDNTNLARRIRSGRWPPARGRSARSSETTNSPLNAIAATINITSPYSQGTAAL</sequence>
<gene>
    <name evidence="2" type="ORF">PECAL_6P04080</name>
</gene>
<reference evidence="2" key="1">
    <citation type="submission" date="2021-11" db="EMBL/GenBank/DDBJ databases">
        <authorList>
            <consortium name="Genoscope - CEA"/>
            <person name="William W."/>
        </authorList>
    </citation>
    <scope>NUCLEOTIDE SEQUENCE</scope>
</reference>
<dbReference type="Proteomes" id="UP000789595">
    <property type="component" value="Unassembled WGS sequence"/>
</dbReference>
<evidence type="ECO:0000313" key="2">
    <source>
        <dbReference type="EMBL" id="CAH0378812.1"/>
    </source>
</evidence>
<dbReference type="EMBL" id="CAKKNE010000006">
    <property type="protein sequence ID" value="CAH0378812.1"/>
    <property type="molecule type" value="Genomic_DNA"/>
</dbReference>
<dbReference type="OrthoDB" id="116380at2759"/>
<dbReference type="AlphaFoldDB" id="A0A8J2X3B8"/>
<keyword evidence="3" id="KW-1185">Reference proteome</keyword>
<dbReference type="PANTHER" id="PTHR42861">
    <property type="entry name" value="CALCIUM-TRANSPORTING ATPASE"/>
    <property type="match status" value="1"/>
</dbReference>
<dbReference type="SUPFAM" id="SSF81653">
    <property type="entry name" value="Calcium ATPase, transduction domain A"/>
    <property type="match status" value="1"/>
</dbReference>
<evidence type="ECO:0000313" key="3">
    <source>
        <dbReference type="Proteomes" id="UP000789595"/>
    </source>
</evidence>
<name>A0A8J2X3B8_9STRA</name>
<feature type="domain" description="P-type ATPase A" evidence="1">
    <location>
        <begin position="71"/>
        <end position="167"/>
    </location>
</feature>
<comment type="caution">
    <text evidence="2">The sequence shown here is derived from an EMBL/GenBank/DDBJ whole genome shotgun (WGS) entry which is preliminary data.</text>
</comment>
<dbReference type="InterPro" id="IPR059000">
    <property type="entry name" value="ATPase_P-type_domA"/>
</dbReference>